<sequence length="129" mass="14273">MALPDARLPAVHRRAYYYLGKWCDDGADQVIHDLLRWQVRERRGRCEDPSAIVMDTQTVHASVNAAKATTGLDPGKKSRGRKRGITTDILSLLIELGAACAVRKLVAAGQAVYLYSLITPPSTRVRKSR</sequence>
<dbReference type="Proteomes" id="UP000545761">
    <property type="component" value="Unassembled WGS sequence"/>
</dbReference>
<protein>
    <recommendedName>
        <fullName evidence="3">Transposase</fullName>
    </recommendedName>
</protein>
<evidence type="ECO:0000313" key="1">
    <source>
        <dbReference type="EMBL" id="MBA2951773.1"/>
    </source>
</evidence>
<comment type="caution">
    <text evidence="1">The sequence shown here is derived from an EMBL/GenBank/DDBJ whole genome shotgun (WGS) entry which is preliminary data.</text>
</comment>
<dbReference type="EMBL" id="JACEHE010000054">
    <property type="protein sequence ID" value="MBA2951773.1"/>
    <property type="molecule type" value="Genomic_DNA"/>
</dbReference>
<name>A0A7W0DUY2_9ACTN</name>
<dbReference type="RefSeq" id="WP_181662682.1">
    <property type="nucleotide sequence ID" value="NZ_JACEHE010000054.1"/>
</dbReference>
<dbReference type="AlphaFoldDB" id="A0A7W0DUY2"/>
<evidence type="ECO:0000313" key="2">
    <source>
        <dbReference type="Proteomes" id="UP000545761"/>
    </source>
</evidence>
<accession>A0A7W0DUY2</accession>
<reference evidence="1 2" key="1">
    <citation type="submission" date="2020-07" db="EMBL/GenBank/DDBJ databases">
        <title>Streptomyces isolated from Indian soil.</title>
        <authorList>
            <person name="Mandal S."/>
            <person name="Maiti P.K."/>
        </authorList>
    </citation>
    <scope>NUCLEOTIDE SEQUENCE [LARGE SCALE GENOMIC DNA]</scope>
    <source>
        <strain evidence="1 2">PSKA28</strain>
    </source>
</reference>
<proteinExistence type="predicted"/>
<gene>
    <name evidence="1" type="ORF">H1D24_39965</name>
</gene>
<evidence type="ECO:0008006" key="3">
    <source>
        <dbReference type="Google" id="ProtNLM"/>
    </source>
</evidence>
<organism evidence="1 2">
    <name type="scientific">Streptomyces himalayensis subsp. himalayensis</name>
    <dbReference type="NCBI Taxonomy" id="2756131"/>
    <lineage>
        <taxon>Bacteria</taxon>
        <taxon>Bacillati</taxon>
        <taxon>Actinomycetota</taxon>
        <taxon>Actinomycetes</taxon>
        <taxon>Kitasatosporales</taxon>
        <taxon>Streptomycetaceae</taxon>
        <taxon>Streptomyces</taxon>
        <taxon>Streptomyces himalayensis</taxon>
    </lineage>
</organism>